<sequence>MKSRRRWDHFPWPAENCDDVNVLLIATPQEVTYRLPRTCAQHQSCRQPEEWRYSAETTPVDTFSALGNPAQAWRAVYDIGYVPYLFPTDTPNHHSHRLLEITFHHRSVVMGLKVAGVSNVRGPEGESEWGAVTRFSLLYKNNGGEWDYYADMSGTPRAVCVLRNVHGKLTDSEHSNTNTVIVLAIMSLLNTLSPYESTQHINT</sequence>
<dbReference type="AlphaFoldDB" id="A0A2T7NDG4"/>
<evidence type="ECO:0000313" key="1">
    <source>
        <dbReference type="EMBL" id="PVD19216.1"/>
    </source>
</evidence>
<reference evidence="1 2" key="1">
    <citation type="submission" date="2018-04" db="EMBL/GenBank/DDBJ databases">
        <title>The genome of golden apple snail Pomacea canaliculata provides insight into stress tolerance and invasive adaptation.</title>
        <authorList>
            <person name="Liu C."/>
            <person name="Liu B."/>
            <person name="Ren Y."/>
            <person name="Zhang Y."/>
            <person name="Wang H."/>
            <person name="Li S."/>
            <person name="Jiang F."/>
            <person name="Yin L."/>
            <person name="Zhang G."/>
            <person name="Qian W."/>
            <person name="Fan W."/>
        </authorList>
    </citation>
    <scope>NUCLEOTIDE SEQUENCE [LARGE SCALE GENOMIC DNA]</scope>
    <source>
        <strain evidence="1">SZHN2017</strain>
        <tissue evidence="1">Muscle</tissue>
    </source>
</reference>
<proteinExistence type="predicted"/>
<dbReference type="OrthoDB" id="6080817at2759"/>
<organism evidence="1 2">
    <name type="scientific">Pomacea canaliculata</name>
    <name type="common">Golden apple snail</name>
    <dbReference type="NCBI Taxonomy" id="400727"/>
    <lineage>
        <taxon>Eukaryota</taxon>
        <taxon>Metazoa</taxon>
        <taxon>Spiralia</taxon>
        <taxon>Lophotrochozoa</taxon>
        <taxon>Mollusca</taxon>
        <taxon>Gastropoda</taxon>
        <taxon>Caenogastropoda</taxon>
        <taxon>Architaenioglossa</taxon>
        <taxon>Ampullarioidea</taxon>
        <taxon>Ampullariidae</taxon>
        <taxon>Pomacea</taxon>
    </lineage>
</organism>
<evidence type="ECO:0000313" key="2">
    <source>
        <dbReference type="Proteomes" id="UP000245119"/>
    </source>
</evidence>
<keyword evidence="2" id="KW-1185">Reference proteome</keyword>
<dbReference type="EMBL" id="PZQS01000013">
    <property type="protein sequence ID" value="PVD19216.1"/>
    <property type="molecule type" value="Genomic_DNA"/>
</dbReference>
<gene>
    <name evidence="1" type="ORF">C0Q70_19701</name>
</gene>
<comment type="caution">
    <text evidence="1">The sequence shown here is derived from an EMBL/GenBank/DDBJ whole genome shotgun (WGS) entry which is preliminary data.</text>
</comment>
<name>A0A2T7NDG4_POMCA</name>
<protein>
    <submittedName>
        <fullName evidence="1">Uncharacterized protein</fullName>
    </submittedName>
</protein>
<accession>A0A2T7NDG4</accession>
<dbReference type="Proteomes" id="UP000245119">
    <property type="component" value="Linkage Group LG13"/>
</dbReference>